<dbReference type="Proteomes" id="UP000294937">
    <property type="component" value="Unassembled WGS sequence"/>
</dbReference>
<organism evidence="1 2">
    <name type="scientific">Hazenella coriacea</name>
    <dbReference type="NCBI Taxonomy" id="1179467"/>
    <lineage>
        <taxon>Bacteria</taxon>
        <taxon>Bacillati</taxon>
        <taxon>Bacillota</taxon>
        <taxon>Bacilli</taxon>
        <taxon>Bacillales</taxon>
        <taxon>Thermoactinomycetaceae</taxon>
        <taxon>Hazenella</taxon>
    </lineage>
</organism>
<evidence type="ECO:0000313" key="2">
    <source>
        <dbReference type="Proteomes" id="UP000294937"/>
    </source>
</evidence>
<name>A0A4R3L1Y0_9BACL</name>
<keyword evidence="2" id="KW-1185">Reference proteome</keyword>
<reference evidence="1 2" key="1">
    <citation type="submission" date="2019-03" db="EMBL/GenBank/DDBJ databases">
        <title>Genomic Encyclopedia of Type Strains, Phase IV (KMG-IV): sequencing the most valuable type-strain genomes for metagenomic binning, comparative biology and taxonomic classification.</title>
        <authorList>
            <person name="Goeker M."/>
        </authorList>
    </citation>
    <scope>NUCLEOTIDE SEQUENCE [LARGE SCALE GENOMIC DNA]</scope>
    <source>
        <strain evidence="1 2">DSM 45707</strain>
    </source>
</reference>
<sequence>MVEKKEVTSVEDLSKMTVEELLASGSGCTLCTHTCGGKTLAAEV</sequence>
<protein>
    <submittedName>
        <fullName evidence="1">Uncharacterized protein</fullName>
    </submittedName>
</protein>
<evidence type="ECO:0000313" key="1">
    <source>
        <dbReference type="EMBL" id="TCS92606.1"/>
    </source>
</evidence>
<gene>
    <name evidence="1" type="ORF">EDD58_11170</name>
</gene>
<dbReference type="RefSeq" id="WP_279389116.1">
    <property type="nucleotide sequence ID" value="NZ_SMAG01000011.1"/>
</dbReference>
<comment type="caution">
    <text evidence="1">The sequence shown here is derived from an EMBL/GenBank/DDBJ whole genome shotgun (WGS) entry which is preliminary data.</text>
</comment>
<proteinExistence type="predicted"/>
<accession>A0A4R3L1Y0</accession>
<dbReference type="EMBL" id="SMAG01000011">
    <property type="protein sequence ID" value="TCS92606.1"/>
    <property type="molecule type" value="Genomic_DNA"/>
</dbReference>
<dbReference type="AlphaFoldDB" id="A0A4R3L1Y0"/>